<accession>A0A433PP82</accession>
<dbReference type="Proteomes" id="UP000274822">
    <property type="component" value="Unassembled WGS sequence"/>
</dbReference>
<dbReference type="GO" id="GO:0015165">
    <property type="term" value="F:pyrimidine nucleotide-sugar transmembrane transporter activity"/>
    <property type="evidence" value="ECO:0007669"/>
    <property type="project" value="InterPro"/>
</dbReference>
<dbReference type="PIRSF" id="PIRSF005799">
    <property type="entry name" value="UDP-gal_transpt"/>
    <property type="match status" value="1"/>
</dbReference>
<comment type="caution">
    <text evidence="7">The sequence shown here is derived from an EMBL/GenBank/DDBJ whole genome shotgun (WGS) entry which is preliminary data.</text>
</comment>
<keyword evidence="4 6" id="KW-0472">Membrane</keyword>
<dbReference type="NCBIfam" id="TIGR00803">
    <property type="entry name" value="nst"/>
    <property type="match status" value="2"/>
</dbReference>
<dbReference type="AlphaFoldDB" id="A0A433PP82"/>
<comment type="subcellular location">
    <subcellularLocation>
        <location evidence="1">Membrane</location>
        <topology evidence="1">Multi-pass membrane protein</topology>
    </subcellularLocation>
</comment>
<protein>
    <submittedName>
        <fullName evidence="7">Nucleotide-sugar transporter-domain-containing protein</fullName>
    </submittedName>
</protein>
<evidence type="ECO:0000313" key="7">
    <source>
        <dbReference type="EMBL" id="RUS19275.1"/>
    </source>
</evidence>
<evidence type="ECO:0000256" key="3">
    <source>
        <dbReference type="ARBA" id="ARBA00022989"/>
    </source>
</evidence>
<evidence type="ECO:0000256" key="1">
    <source>
        <dbReference type="ARBA" id="ARBA00004141"/>
    </source>
</evidence>
<feature type="transmembrane region" description="Helical" evidence="6">
    <location>
        <begin position="228"/>
        <end position="248"/>
    </location>
</feature>
<keyword evidence="8" id="KW-1185">Reference proteome</keyword>
<dbReference type="InterPro" id="IPR037185">
    <property type="entry name" value="EmrE-like"/>
</dbReference>
<evidence type="ECO:0000256" key="4">
    <source>
        <dbReference type="ARBA" id="ARBA00023136"/>
    </source>
</evidence>
<evidence type="ECO:0000256" key="5">
    <source>
        <dbReference type="SAM" id="MobiDB-lite"/>
    </source>
</evidence>
<keyword evidence="2 6" id="KW-0812">Transmembrane</keyword>
<dbReference type="EMBL" id="RBNJ01021712">
    <property type="protein sequence ID" value="RUS19275.1"/>
    <property type="molecule type" value="Genomic_DNA"/>
</dbReference>
<feature type="region of interest" description="Disordered" evidence="5">
    <location>
        <begin position="259"/>
        <end position="295"/>
    </location>
</feature>
<keyword evidence="7" id="KW-0813">Transport</keyword>
<evidence type="ECO:0000256" key="6">
    <source>
        <dbReference type="SAM" id="Phobius"/>
    </source>
</evidence>
<dbReference type="InterPro" id="IPR007271">
    <property type="entry name" value="Nuc_sug_transpt"/>
</dbReference>
<feature type="transmembrane region" description="Helical" evidence="6">
    <location>
        <begin position="59"/>
        <end position="83"/>
    </location>
</feature>
<feature type="transmembrane region" description="Helical" evidence="6">
    <location>
        <begin position="25"/>
        <end position="47"/>
    </location>
</feature>
<dbReference type="SUPFAM" id="SSF103481">
    <property type="entry name" value="Multidrug resistance efflux transporter EmrE"/>
    <property type="match status" value="1"/>
</dbReference>
<keyword evidence="7" id="KW-0762">Sugar transport</keyword>
<evidence type="ECO:0000313" key="8">
    <source>
        <dbReference type="Proteomes" id="UP000274822"/>
    </source>
</evidence>
<gene>
    <name evidence="7" type="ORF">BC938DRAFT_475782</name>
</gene>
<organism evidence="7 8">
    <name type="scientific">Jimgerdemannia flammicorona</name>
    <dbReference type="NCBI Taxonomy" id="994334"/>
    <lineage>
        <taxon>Eukaryota</taxon>
        <taxon>Fungi</taxon>
        <taxon>Fungi incertae sedis</taxon>
        <taxon>Mucoromycota</taxon>
        <taxon>Mucoromycotina</taxon>
        <taxon>Endogonomycetes</taxon>
        <taxon>Endogonales</taxon>
        <taxon>Endogonaceae</taxon>
        <taxon>Jimgerdemannia</taxon>
    </lineage>
</organism>
<dbReference type="Pfam" id="PF04142">
    <property type="entry name" value="Nuc_sug_transp"/>
    <property type="match status" value="2"/>
</dbReference>
<feature type="transmembrane region" description="Helical" evidence="6">
    <location>
        <begin position="166"/>
        <end position="183"/>
    </location>
</feature>
<evidence type="ECO:0000256" key="2">
    <source>
        <dbReference type="ARBA" id="ARBA00022692"/>
    </source>
</evidence>
<name>A0A433PP82_9FUNG</name>
<feature type="transmembrane region" description="Helical" evidence="6">
    <location>
        <begin position="398"/>
        <end position="415"/>
    </location>
</feature>
<dbReference type="PANTHER" id="PTHR10231">
    <property type="entry name" value="NUCLEOTIDE-SUGAR TRANSMEMBRANE TRANSPORTER"/>
    <property type="match status" value="1"/>
</dbReference>
<proteinExistence type="predicted"/>
<sequence length="416" mass="45878">PPPHRHQHIPLEDETTIVYGVPLKYVSLLTLVVQNSALILTMAYTRLPSPDDVPDQPHKMYLASTAVAMSEMFKIIVCAYMIYSAHPLQKRSLRKLYNNLYTEIILQWRETAKLAIPASLYLVQNNLQYLALSLLDAATFQVTYQLKILTTALFSVLILNRTLRRIKWIALAILTVGIALVQLPPEANIFTFGAFNTQDSAAVPSDLDDDPHGSLAKRAPGVAPENTLSGFVTVLIACILSGLAGVYFEKILKAPPTPPPQQYTPLSQTDKESASPSPISYLDENPPPHADLVPKEDDALPPTAGIWIRNIQMSLFSFVLGVVFIVFLKDGKAVIRNGFFQYYTPLTWVVIGMQAGGGLIVALVVKYADNILKGFATSISIILSSLVSIWLFEFKVTTTFVIGSSMVIYASYLYGL</sequence>
<dbReference type="GO" id="GO:0000139">
    <property type="term" value="C:Golgi membrane"/>
    <property type="evidence" value="ECO:0007669"/>
    <property type="project" value="InterPro"/>
</dbReference>
<feature type="transmembrane region" description="Helical" evidence="6">
    <location>
        <begin position="311"/>
        <end position="328"/>
    </location>
</feature>
<feature type="transmembrane region" description="Helical" evidence="6">
    <location>
        <begin position="375"/>
        <end position="392"/>
    </location>
</feature>
<reference evidence="7 8" key="1">
    <citation type="journal article" date="2018" name="New Phytol.">
        <title>Phylogenomics of Endogonaceae and evolution of mycorrhizas within Mucoromycota.</title>
        <authorList>
            <person name="Chang Y."/>
            <person name="Desiro A."/>
            <person name="Na H."/>
            <person name="Sandor L."/>
            <person name="Lipzen A."/>
            <person name="Clum A."/>
            <person name="Barry K."/>
            <person name="Grigoriev I.V."/>
            <person name="Martin F.M."/>
            <person name="Stajich J.E."/>
            <person name="Smith M.E."/>
            <person name="Bonito G."/>
            <person name="Spatafora J.W."/>
        </authorList>
    </citation>
    <scope>NUCLEOTIDE SEQUENCE [LARGE SCALE GENOMIC DNA]</scope>
    <source>
        <strain evidence="7 8">AD002</strain>
    </source>
</reference>
<feature type="non-terminal residue" evidence="7">
    <location>
        <position position="1"/>
    </location>
</feature>
<feature type="transmembrane region" description="Helical" evidence="6">
    <location>
        <begin position="348"/>
        <end position="368"/>
    </location>
</feature>
<keyword evidence="3 6" id="KW-1133">Transmembrane helix</keyword>